<proteinExistence type="predicted"/>
<evidence type="ECO:0000313" key="3">
    <source>
        <dbReference type="Proteomes" id="UP000265520"/>
    </source>
</evidence>
<evidence type="ECO:0000313" key="2">
    <source>
        <dbReference type="EMBL" id="MCI57400.1"/>
    </source>
</evidence>
<dbReference type="EMBL" id="LXQA010528403">
    <property type="protein sequence ID" value="MCI57400.1"/>
    <property type="molecule type" value="Genomic_DNA"/>
</dbReference>
<comment type="caution">
    <text evidence="2">The sequence shown here is derived from an EMBL/GenBank/DDBJ whole genome shotgun (WGS) entry which is preliminary data.</text>
</comment>
<feature type="compositionally biased region" description="Low complexity" evidence="1">
    <location>
        <begin position="18"/>
        <end position="39"/>
    </location>
</feature>
<dbReference type="Proteomes" id="UP000265520">
    <property type="component" value="Unassembled WGS sequence"/>
</dbReference>
<reference evidence="2 3" key="1">
    <citation type="journal article" date="2018" name="Front. Plant Sci.">
        <title>Red Clover (Trifolium pratense) and Zigzag Clover (T. medium) - A Picture of Genomic Similarities and Differences.</title>
        <authorList>
            <person name="Dluhosova J."/>
            <person name="Istvanek J."/>
            <person name="Nedelnik J."/>
            <person name="Repkova J."/>
        </authorList>
    </citation>
    <scope>NUCLEOTIDE SEQUENCE [LARGE SCALE GENOMIC DNA]</scope>
    <source>
        <strain evidence="3">cv. 10/8</strain>
        <tissue evidence="2">Leaf</tissue>
    </source>
</reference>
<name>A0A392TB19_9FABA</name>
<organism evidence="2 3">
    <name type="scientific">Trifolium medium</name>
    <dbReference type="NCBI Taxonomy" id="97028"/>
    <lineage>
        <taxon>Eukaryota</taxon>
        <taxon>Viridiplantae</taxon>
        <taxon>Streptophyta</taxon>
        <taxon>Embryophyta</taxon>
        <taxon>Tracheophyta</taxon>
        <taxon>Spermatophyta</taxon>
        <taxon>Magnoliopsida</taxon>
        <taxon>eudicotyledons</taxon>
        <taxon>Gunneridae</taxon>
        <taxon>Pentapetalae</taxon>
        <taxon>rosids</taxon>
        <taxon>fabids</taxon>
        <taxon>Fabales</taxon>
        <taxon>Fabaceae</taxon>
        <taxon>Papilionoideae</taxon>
        <taxon>50 kb inversion clade</taxon>
        <taxon>NPAAA clade</taxon>
        <taxon>Hologalegina</taxon>
        <taxon>IRL clade</taxon>
        <taxon>Trifolieae</taxon>
        <taxon>Trifolium</taxon>
    </lineage>
</organism>
<dbReference type="AlphaFoldDB" id="A0A392TB19"/>
<evidence type="ECO:0000256" key="1">
    <source>
        <dbReference type="SAM" id="MobiDB-lite"/>
    </source>
</evidence>
<keyword evidence="3" id="KW-1185">Reference proteome</keyword>
<feature type="region of interest" description="Disordered" evidence="1">
    <location>
        <begin position="1"/>
        <end position="65"/>
    </location>
</feature>
<protein>
    <submittedName>
        <fullName evidence="2">GATA transcription factor 28-like</fullName>
    </submittedName>
</protein>
<sequence>MSNGNGMDDDQNNGGGCDSNYGGSENAEGEGPSNSNNGNLHDNHTLIMDQGNDVGDQLSLSFQGQ</sequence>
<accession>A0A392TB19</accession>
<feature type="non-terminal residue" evidence="2">
    <location>
        <position position="65"/>
    </location>
</feature>